<evidence type="ECO:0000313" key="4">
    <source>
        <dbReference type="Proteomes" id="UP001219349"/>
    </source>
</evidence>
<sequence length="198" mass="20837">MSKIKKAAIAAVMAITASAASAGTITFNDGSLGTHTNFVESGFQFDKLRIVKAYCENKASGNCGSENAFRETTMTRANGGKFHVNSLWFSLLADNAPLQLVSDRGSASFGIGTLLGGVAVAQNSGYVLDLTSMDLFKDISFLTIIDPSLQQNDAGRAKGDLRFDNIDVTPVPLPAAGAMLLAGLGGLAMLRRRKRSDA</sequence>
<evidence type="ECO:0000256" key="1">
    <source>
        <dbReference type="SAM" id="Phobius"/>
    </source>
</evidence>
<dbReference type="EMBL" id="CP067136">
    <property type="protein sequence ID" value="WCR07209.1"/>
    <property type="molecule type" value="Genomic_DNA"/>
</dbReference>
<accession>A0ABY7SK04</accession>
<feature type="chain" id="PRO_5045229503" evidence="2">
    <location>
        <begin position="23"/>
        <end position="198"/>
    </location>
</feature>
<protein>
    <submittedName>
        <fullName evidence="3">VPLPA-CTERM sorting domain-containing protein</fullName>
    </submittedName>
</protein>
<dbReference type="RefSeq" id="WP_271883521.1">
    <property type="nucleotide sequence ID" value="NZ_CP067136.1"/>
</dbReference>
<keyword evidence="1" id="KW-0812">Transmembrane</keyword>
<keyword evidence="1" id="KW-1133">Transmembrane helix</keyword>
<name>A0ABY7SK04_9RHOB</name>
<dbReference type="Proteomes" id="UP001219349">
    <property type="component" value="Chromosome"/>
</dbReference>
<dbReference type="NCBIfam" id="TIGR03370">
    <property type="entry name" value="VPLPA-CTERM"/>
    <property type="match status" value="1"/>
</dbReference>
<keyword evidence="4" id="KW-1185">Reference proteome</keyword>
<evidence type="ECO:0000313" key="3">
    <source>
        <dbReference type="EMBL" id="WCR07209.1"/>
    </source>
</evidence>
<reference evidence="3 4" key="1">
    <citation type="submission" date="2021-01" db="EMBL/GenBank/DDBJ databases">
        <title>Biogeographic distribution of Paracoccus.</title>
        <authorList>
            <person name="Hollensteiner J."/>
            <person name="Leineberger J."/>
            <person name="Brinkhoff T."/>
            <person name="Daniel R."/>
        </authorList>
    </citation>
    <scope>NUCLEOTIDE SEQUENCE [LARGE SCALE GENOMIC DNA]</scope>
    <source>
        <strain evidence="3 4">KCTC 22803</strain>
    </source>
</reference>
<feature type="transmembrane region" description="Helical" evidence="1">
    <location>
        <begin position="171"/>
        <end position="190"/>
    </location>
</feature>
<gene>
    <name evidence="3" type="ORF">JHX87_17450</name>
</gene>
<organism evidence="3 4">
    <name type="scientific">Paracoccus fistulariae</name>
    <dbReference type="NCBI Taxonomy" id="658446"/>
    <lineage>
        <taxon>Bacteria</taxon>
        <taxon>Pseudomonadati</taxon>
        <taxon>Pseudomonadota</taxon>
        <taxon>Alphaproteobacteria</taxon>
        <taxon>Rhodobacterales</taxon>
        <taxon>Paracoccaceae</taxon>
        <taxon>Paracoccus</taxon>
    </lineage>
</organism>
<proteinExistence type="predicted"/>
<evidence type="ECO:0000256" key="2">
    <source>
        <dbReference type="SAM" id="SignalP"/>
    </source>
</evidence>
<keyword evidence="1" id="KW-0472">Membrane</keyword>
<feature type="signal peptide" evidence="2">
    <location>
        <begin position="1"/>
        <end position="22"/>
    </location>
</feature>
<keyword evidence="2" id="KW-0732">Signal</keyword>
<dbReference type="InterPro" id="IPR022472">
    <property type="entry name" value="VPLPA-CTERM"/>
</dbReference>